<dbReference type="InterPro" id="IPR002524">
    <property type="entry name" value="Cation_efflux"/>
</dbReference>
<evidence type="ECO:0000313" key="11">
    <source>
        <dbReference type="WBParaSite" id="PSAMB.scaffold10495size4046.g33351.t1"/>
    </source>
</evidence>
<dbReference type="GO" id="GO:0016020">
    <property type="term" value="C:membrane"/>
    <property type="evidence" value="ECO:0007669"/>
    <property type="project" value="UniProtKB-SubCell"/>
</dbReference>
<protein>
    <recommendedName>
        <fullName evidence="9">Cation efflux protein transmembrane domain-containing protein</fullName>
    </recommendedName>
</protein>
<dbReference type="GO" id="GO:0008324">
    <property type="term" value="F:monoatomic cation transmembrane transporter activity"/>
    <property type="evidence" value="ECO:0007669"/>
    <property type="project" value="InterPro"/>
</dbReference>
<dbReference type="PANTHER" id="PTHR43840:SF17">
    <property type="entry name" value="CATION EFFLUX PROTEIN CYTOPLASMIC DOMAIN-CONTAINING PROTEIN"/>
    <property type="match status" value="1"/>
</dbReference>
<dbReference type="InterPro" id="IPR058533">
    <property type="entry name" value="Cation_efflux_TM"/>
</dbReference>
<evidence type="ECO:0000256" key="2">
    <source>
        <dbReference type="ARBA" id="ARBA00008873"/>
    </source>
</evidence>
<dbReference type="InterPro" id="IPR050291">
    <property type="entry name" value="CDF_Transporter"/>
</dbReference>
<evidence type="ECO:0000256" key="7">
    <source>
        <dbReference type="SAM" id="MobiDB-lite"/>
    </source>
</evidence>
<dbReference type="Gene3D" id="1.20.1510.10">
    <property type="entry name" value="Cation efflux protein transmembrane domain"/>
    <property type="match status" value="1"/>
</dbReference>
<dbReference type="PANTHER" id="PTHR43840">
    <property type="entry name" value="MITOCHONDRIAL METAL TRANSPORTER 1-RELATED"/>
    <property type="match status" value="1"/>
</dbReference>
<keyword evidence="4 8" id="KW-0812">Transmembrane</keyword>
<keyword evidence="10" id="KW-1185">Reference proteome</keyword>
<name>A0A914UKC1_9BILA</name>
<feature type="transmembrane region" description="Helical" evidence="8">
    <location>
        <begin position="229"/>
        <end position="250"/>
    </location>
</feature>
<feature type="region of interest" description="Disordered" evidence="7">
    <location>
        <begin position="1"/>
        <end position="49"/>
    </location>
</feature>
<dbReference type="FunFam" id="1.20.1510.10:FF:000005">
    <property type="entry name" value="Putative Cation diffusion facilitator 1"/>
    <property type="match status" value="1"/>
</dbReference>
<dbReference type="WBParaSite" id="PSAMB.scaffold10495size4046.g33351.t1">
    <property type="protein sequence ID" value="PSAMB.scaffold10495size4046.g33351.t1"/>
    <property type="gene ID" value="PSAMB.scaffold10495size4046.g33351"/>
</dbReference>
<dbReference type="InterPro" id="IPR027469">
    <property type="entry name" value="Cation_efflux_TMD_sf"/>
</dbReference>
<comment type="similarity">
    <text evidence="2">Belongs to the cation diffusion facilitator (CDF) transporter (TC 2.A.4) family. SLC30A subfamily.</text>
</comment>
<dbReference type="NCBIfam" id="TIGR01297">
    <property type="entry name" value="CDF"/>
    <property type="match status" value="1"/>
</dbReference>
<sequence>MDQSDKEVTFQVGTNELKGHDNPAADLNESQESGKTEQIDASNSGPQELTEISLCEPSQVIGDKLEGEGKYFALRPPLLTIPSFTDSQNLRQSAKAVIDEKYGRCSPARWKRRGIRKYYQQQVNLLDCFENDQLETSTDKAISIHDDDAEADSRHKDAVLAKIVFVVNFCLLLTKTIASYLSGSLSVISTVLDSVMDLASGIIVWLTMRAIKNSNPYRYPRGRTRLEPIAVIIVSIIMGIGNTLMIIESVSSVVNNTVDPRMALPTVGLVLGVIVAKAALYVLCARRHTSNSDVLAMDQRNDVITNLVALVGALVGTYVWPYADPLGAIGVCTYIALNWFRTAGGQVSLLSGKTAGGETINRIIKLAV</sequence>
<evidence type="ECO:0000256" key="1">
    <source>
        <dbReference type="ARBA" id="ARBA00004141"/>
    </source>
</evidence>
<evidence type="ECO:0000256" key="5">
    <source>
        <dbReference type="ARBA" id="ARBA00022989"/>
    </source>
</evidence>
<evidence type="ECO:0000256" key="3">
    <source>
        <dbReference type="ARBA" id="ARBA00022448"/>
    </source>
</evidence>
<comment type="subcellular location">
    <subcellularLocation>
        <location evidence="1">Membrane</location>
        <topology evidence="1">Multi-pass membrane protein</topology>
    </subcellularLocation>
</comment>
<dbReference type="SUPFAM" id="SSF161111">
    <property type="entry name" value="Cation efflux protein transmembrane domain-like"/>
    <property type="match status" value="1"/>
</dbReference>
<evidence type="ECO:0000256" key="4">
    <source>
        <dbReference type="ARBA" id="ARBA00022692"/>
    </source>
</evidence>
<feature type="domain" description="Cation efflux protein transmembrane" evidence="9">
    <location>
        <begin position="162"/>
        <end position="344"/>
    </location>
</feature>
<evidence type="ECO:0000313" key="10">
    <source>
        <dbReference type="Proteomes" id="UP000887566"/>
    </source>
</evidence>
<feature type="transmembrane region" description="Helical" evidence="8">
    <location>
        <begin position="159"/>
        <end position="181"/>
    </location>
</feature>
<keyword evidence="6 8" id="KW-0472">Membrane</keyword>
<keyword evidence="5 8" id="KW-1133">Transmembrane helix</keyword>
<feature type="transmembrane region" description="Helical" evidence="8">
    <location>
        <begin position="187"/>
        <end position="208"/>
    </location>
</feature>
<evidence type="ECO:0000256" key="6">
    <source>
        <dbReference type="ARBA" id="ARBA00023136"/>
    </source>
</evidence>
<dbReference type="Proteomes" id="UP000887566">
    <property type="component" value="Unplaced"/>
</dbReference>
<dbReference type="Pfam" id="PF01545">
    <property type="entry name" value="Cation_efflux"/>
    <property type="match status" value="1"/>
</dbReference>
<keyword evidence="3" id="KW-0813">Transport</keyword>
<evidence type="ECO:0000259" key="9">
    <source>
        <dbReference type="Pfam" id="PF01545"/>
    </source>
</evidence>
<organism evidence="10 11">
    <name type="scientific">Plectus sambesii</name>
    <dbReference type="NCBI Taxonomy" id="2011161"/>
    <lineage>
        <taxon>Eukaryota</taxon>
        <taxon>Metazoa</taxon>
        <taxon>Ecdysozoa</taxon>
        <taxon>Nematoda</taxon>
        <taxon>Chromadorea</taxon>
        <taxon>Plectida</taxon>
        <taxon>Plectina</taxon>
        <taxon>Plectoidea</taxon>
        <taxon>Plectidae</taxon>
        <taxon>Plectus</taxon>
    </lineage>
</organism>
<reference evidence="11" key="1">
    <citation type="submission" date="2022-11" db="UniProtKB">
        <authorList>
            <consortium name="WormBaseParasite"/>
        </authorList>
    </citation>
    <scope>IDENTIFICATION</scope>
</reference>
<dbReference type="AlphaFoldDB" id="A0A914UKC1"/>
<proteinExistence type="inferred from homology"/>
<feature type="transmembrane region" description="Helical" evidence="8">
    <location>
        <begin position="303"/>
        <end position="320"/>
    </location>
</feature>
<evidence type="ECO:0000256" key="8">
    <source>
        <dbReference type="SAM" id="Phobius"/>
    </source>
</evidence>
<accession>A0A914UKC1</accession>
<feature type="transmembrane region" description="Helical" evidence="8">
    <location>
        <begin position="262"/>
        <end position="283"/>
    </location>
</feature>